<gene>
    <name evidence="1" type="ORF">CEXT_640511</name>
</gene>
<dbReference type="EMBL" id="BPLR01016922">
    <property type="protein sequence ID" value="GIY87316.1"/>
    <property type="molecule type" value="Genomic_DNA"/>
</dbReference>
<comment type="caution">
    <text evidence="1">The sequence shown here is derived from an EMBL/GenBank/DDBJ whole genome shotgun (WGS) entry which is preliminary data.</text>
</comment>
<evidence type="ECO:0000313" key="1">
    <source>
        <dbReference type="EMBL" id="GIY87316.1"/>
    </source>
</evidence>
<dbReference type="Proteomes" id="UP001054945">
    <property type="component" value="Unassembled WGS sequence"/>
</dbReference>
<protein>
    <submittedName>
        <fullName evidence="1">Uncharacterized protein</fullName>
    </submittedName>
</protein>
<proteinExistence type="predicted"/>
<reference evidence="1 2" key="1">
    <citation type="submission" date="2021-06" db="EMBL/GenBank/DDBJ databases">
        <title>Caerostris extrusa draft genome.</title>
        <authorList>
            <person name="Kono N."/>
            <person name="Arakawa K."/>
        </authorList>
    </citation>
    <scope>NUCLEOTIDE SEQUENCE [LARGE SCALE GENOMIC DNA]</scope>
</reference>
<accession>A0AAV4WZQ1</accession>
<name>A0AAV4WZQ1_CAEEX</name>
<organism evidence="1 2">
    <name type="scientific">Caerostris extrusa</name>
    <name type="common">Bark spider</name>
    <name type="synonym">Caerostris bankana</name>
    <dbReference type="NCBI Taxonomy" id="172846"/>
    <lineage>
        <taxon>Eukaryota</taxon>
        <taxon>Metazoa</taxon>
        <taxon>Ecdysozoa</taxon>
        <taxon>Arthropoda</taxon>
        <taxon>Chelicerata</taxon>
        <taxon>Arachnida</taxon>
        <taxon>Araneae</taxon>
        <taxon>Araneomorphae</taxon>
        <taxon>Entelegynae</taxon>
        <taxon>Araneoidea</taxon>
        <taxon>Araneidae</taxon>
        <taxon>Caerostris</taxon>
    </lineage>
</organism>
<keyword evidence="2" id="KW-1185">Reference proteome</keyword>
<dbReference type="AlphaFoldDB" id="A0AAV4WZQ1"/>
<evidence type="ECO:0000313" key="2">
    <source>
        <dbReference type="Proteomes" id="UP001054945"/>
    </source>
</evidence>
<sequence>MSVMLLSAEHQQSILTLVDGYLQTDALIRAEFFYTCKRRITPTSSTIARTATTAADVDGDRLRSFDEIFEKQLRRRESPDKA</sequence>